<feature type="transmembrane region" description="Helical" evidence="2">
    <location>
        <begin position="440"/>
        <end position="462"/>
    </location>
</feature>
<dbReference type="AlphaFoldDB" id="A0A3N4IAR7"/>
<evidence type="ECO:0000313" key="3">
    <source>
        <dbReference type="EMBL" id="RPA83185.1"/>
    </source>
</evidence>
<keyword evidence="4" id="KW-1185">Reference proteome</keyword>
<sequence length="463" mass="51438">MGDVLDRLDPLDLRVVLAILQEDSLEASATHSHSDIDRTQQPIHQSQRLQFALDSDNDVKLPLAKQHNREALLRLTEFNETEDDGQQSGSMETEAGCNEGLGEVGTKAAYANEAIQERNIENYNNDSPSLEPQLSMSPNTLFNLYQTPAVADTEVGIRPGDSLARTSPTEAPGLLGGNTDERTGGSVTLVDQIPVAPEILVTQGDVTATAPSDPPEWKAKSKVTARTICGLPRRKRPAHWDSPNQSIFLRGEVHVGKPCMACGDPVEKDCYWSRSVPEPLSCGHHYCRHCQTKIYLNATKDSSAYPPKCCGKPLPSAGSEAYSKCIRMFLDRKVERAYRIRARELEDSSPVYCHVARCGAYIQKGYQRNNVAHCYNVGPDTHRLISSTCIRCGRESHQWECHDDKDPHLGKLLELATEEKWRRCFNCGRMIEKTEAYACAVPTFVTFVVGVTSMGICVARFWE</sequence>
<dbReference type="GO" id="GO:0016567">
    <property type="term" value="P:protein ubiquitination"/>
    <property type="evidence" value="ECO:0007669"/>
    <property type="project" value="InterPro"/>
</dbReference>
<reference evidence="3 4" key="1">
    <citation type="journal article" date="2018" name="Nat. Ecol. Evol.">
        <title>Pezizomycetes genomes reveal the molecular basis of ectomycorrhizal truffle lifestyle.</title>
        <authorList>
            <person name="Murat C."/>
            <person name="Payen T."/>
            <person name="Noel B."/>
            <person name="Kuo A."/>
            <person name="Morin E."/>
            <person name="Chen J."/>
            <person name="Kohler A."/>
            <person name="Krizsan K."/>
            <person name="Balestrini R."/>
            <person name="Da Silva C."/>
            <person name="Montanini B."/>
            <person name="Hainaut M."/>
            <person name="Levati E."/>
            <person name="Barry K.W."/>
            <person name="Belfiori B."/>
            <person name="Cichocki N."/>
            <person name="Clum A."/>
            <person name="Dockter R.B."/>
            <person name="Fauchery L."/>
            <person name="Guy J."/>
            <person name="Iotti M."/>
            <person name="Le Tacon F."/>
            <person name="Lindquist E.A."/>
            <person name="Lipzen A."/>
            <person name="Malagnac F."/>
            <person name="Mello A."/>
            <person name="Molinier V."/>
            <person name="Miyauchi S."/>
            <person name="Poulain J."/>
            <person name="Riccioni C."/>
            <person name="Rubini A."/>
            <person name="Sitrit Y."/>
            <person name="Splivallo R."/>
            <person name="Traeger S."/>
            <person name="Wang M."/>
            <person name="Zifcakova L."/>
            <person name="Wipf D."/>
            <person name="Zambonelli A."/>
            <person name="Paolocci F."/>
            <person name="Nowrousian M."/>
            <person name="Ottonello S."/>
            <person name="Baldrian P."/>
            <person name="Spatafora J.W."/>
            <person name="Henrissat B."/>
            <person name="Nagy L.G."/>
            <person name="Aury J.M."/>
            <person name="Wincker P."/>
            <person name="Grigoriev I.V."/>
            <person name="Bonfante P."/>
            <person name="Martin F.M."/>
        </authorList>
    </citation>
    <scope>NUCLEOTIDE SEQUENCE [LARGE SCALE GENOMIC DNA]</scope>
    <source>
        <strain evidence="3 4">RN42</strain>
    </source>
</reference>
<dbReference type="EMBL" id="ML119666">
    <property type="protein sequence ID" value="RPA83185.1"/>
    <property type="molecule type" value="Genomic_DNA"/>
</dbReference>
<evidence type="ECO:0008006" key="5">
    <source>
        <dbReference type="Google" id="ProtNLM"/>
    </source>
</evidence>
<accession>A0A3N4IAR7</accession>
<dbReference type="OrthoDB" id="10009520at2759"/>
<dbReference type="Proteomes" id="UP000275078">
    <property type="component" value="Unassembled WGS sequence"/>
</dbReference>
<evidence type="ECO:0000256" key="2">
    <source>
        <dbReference type="SAM" id="Phobius"/>
    </source>
</evidence>
<dbReference type="STRING" id="1160509.A0A3N4IAR7"/>
<feature type="region of interest" description="Disordered" evidence="1">
    <location>
        <begin position="158"/>
        <end position="183"/>
    </location>
</feature>
<organism evidence="3 4">
    <name type="scientific">Ascobolus immersus RN42</name>
    <dbReference type="NCBI Taxonomy" id="1160509"/>
    <lineage>
        <taxon>Eukaryota</taxon>
        <taxon>Fungi</taxon>
        <taxon>Dikarya</taxon>
        <taxon>Ascomycota</taxon>
        <taxon>Pezizomycotina</taxon>
        <taxon>Pezizomycetes</taxon>
        <taxon>Pezizales</taxon>
        <taxon>Ascobolaceae</taxon>
        <taxon>Ascobolus</taxon>
    </lineage>
</organism>
<keyword evidence="2" id="KW-0812">Transmembrane</keyword>
<keyword evidence="2" id="KW-1133">Transmembrane helix</keyword>
<dbReference type="GO" id="GO:0004842">
    <property type="term" value="F:ubiquitin-protein transferase activity"/>
    <property type="evidence" value="ECO:0007669"/>
    <property type="project" value="InterPro"/>
</dbReference>
<dbReference type="InterPro" id="IPR031127">
    <property type="entry name" value="E3_UB_ligase_RBR"/>
</dbReference>
<evidence type="ECO:0000256" key="1">
    <source>
        <dbReference type="SAM" id="MobiDB-lite"/>
    </source>
</evidence>
<dbReference type="PANTHER" id="PTHR11685">
    <property type="entry name" value="RBR FAMILY RING FINGER AND IBR DOMAIN-CONTAINING"/>
    <property type="match status" value="1"/>
</dbReference>
<protein>
    <recommendedName>
        <fullName evidence="5">RING-type domain-containing protein</fullName>
    </recommendedName>
</protein>
<gene>
    <name evidence="3" type="ORF">BJ508DRAFT_324774</name>
</gene>
<name>A0A3N4IAR7_ASCIM</name>
<keyword evidence="2" id="KW-0472">Membrane</keyword>
<proteinExistence type="predicted"/>
<evidence type="ECO:0000313" key="4">
    <source>
        <dbReference type="Proteomes" id="UP000275078"/>
    </source>
</evidence>